<dbReference type="Pfam" id="PF00809">
    <property type="entry name" value="Pterin_bind"/>
    <property type="match status" value="1"/>
</dbReference>
<evidence type="ECO:0000256" key="19">
    <source>
        <dbReference type="ARBA" id="ARBA00031040"/>
    </source>
</evidence>
<dbReference type="InterPro" id="IPR011822">
    <property type="entry name" value="MetH"/>
</dbReference>
<keyword evidence="9 21" id="KW-0028">Amino-acid biosynthesis</keyword>
<keyword evidence="15 21" id="KW-0862">Zinc</keyword>
<dbReference type="EC" id="2.1.1.13" evidence="6 20"/>
<feature type="domain" description="B12-binding N-terminal" evidence="29">
    <location>
        <begin position="652"/>
        <end position="746"/>
    </location>
</feature>
<evidence type="ECO:0000259" key="28">
    <source>
        <dbReference type="PROSITE" id="PS51332"/>
    </source>
</evidence>
<evidence type="ECO:0000256" key="11">
    <source>
        <dbReference type="ARBA" id="ARBA00022679"/>
    </source>
</evidence>
<evidence type="ECO:0000256" key="4">
    <source>
        <dbReference type="ARBA" id="ARBA00005178"/>
    </source>
</evidence>
<dbReference type="FunFam" id="3.40.50.280:FF:000001">
    <property type="entry name" value="Methionine synthase"/>
    <property type="match status" value="1"/>
</dbReference>
<evidence type="ECO:0000256" key="12">
    <source>
        <dbReference type="ARBA" id="ARBA00022691"/>
    </source>
</evidence>
<dbReference type="InterPro" id="IPR037010">
    <property type="entry name" value="VitB12-dep_Met_synth_activ_sf"/>
</dbReference>
<evidence type="ECO:0000256" key="2">
    <source>
        <dbReference type="ARBA" id="ARBA00001947"/>
    </source>
</evidence>
<dbReference type="GO" id="GO:0046653">
    <property type="term" value="P:tetrahydrofolate metabolic process"/>
    <property type="evidence" value="ECO:0007669"/>
    <property type="project" value="TreeGrafter"/>
</dbReference>
<dbReference type="InterPro" id="IPR050554">
    <property type="entry name" value="Met_Synthase/Corrinoid"/>
</dbReference>
<dbReference type="GO" id="GO:0008705">
    <property type="term" value="F:methionine synthase activity"/>
    <property type="evidence" value="ECO:0007669"/>
    <property type="project" value="UniProtKB-UniRule"/>
</dbReference>
<comment type="cofactor">
    <cofactor evidence="3 21 22">
        <name>methylcob(III)alamin</name>
        <dbReference type="ChEBI" id="CHEBI:28115"/>
    </cofactor>
</comment>
<feature type="binding site" evidence="22 24">
    <location>
        <position position="313"/>
    </location>
    <ligand>
        <name>Zn(2+)</name>
        <dbReference type="ChEBI" id="CHEBI:29105"/>
    </ligand>
</feature>
<evidence type="ECO:0000256" key="7">
    <source>
        <dbReference type="ARBA" id="ARBA00013998"/>
    </source>
</evidence>
<dbReference type="InterPro" id="IPR003759">
    <property type="entry name" value="Cbl-bd_cap"/>
</dbReference>
<dbReference type="NCBIfam" id="NF007024">
    <property type="entry name" value="PRK09490.1"/>
    <property type="match status" value="1"/>
</dbReference>
<dbReference type="GO" id="GO:0008270">
    <property type="term" value="F:zinc ion binding"/>
    <property type="evidence" value="ECO:0007669"/>
    <property type="project" value="UniProtKB-UniRule"/>
</dbReference>
<evidence type="ECO:0000256" key="23">
    <source>
        <dbReference type="PIRSR" id="PIRSR000381-2"/>
    </source>
</evidence>
<feature type="binding site" evidence="23">
    <location>
        <begin position="760"/>
        <end position="764"/>
    </location>
    <ligand>
        <name>methylcob(III)alamin</name>
        <dbReference type="ChEBI" id="CHEBI:28115"/>
    </ligand>
</feature>
<dbReference type="InterPro" id="IPR036589">
    <property type="entry name" value="HCY_dom_sf"/>
</dbReference>
<dbReference type="PANTHER" id="PTHR45833:SF1">
    <property type="entry name" value="METHIONINE SYNTHASE"/>
    <property type="match status" value="1"/>
</dbReference>
<dbReference type="eggNOG" id="COG0646">
    <property type="taxonomic scope" value="Bacteria"/>
</dbReference>
<dbReference type="InterPro" id="IPR003726">
    <property type="entry name" value="HCY_dom"/>
</dbReference>
<keyword evidence="14" id="KW-0677">Repeat</keyword>
<feature type="binding site" evidence="23">
    <location>
        <position position="812"/>
    </location>
    <ligand>
        <name>methylcob(III)alamin</name>
        <dbReference type="ChEBI" id="CHEBI:28115"/>
    </ligand>
</feature>
<dbReference type="FunFam" id="1.10.1240.10:FF:000001">
    <property type="entry name" value="Methionine synthase"/>
    <property type="match status" value="1"/>
</dbReference>
<comment type="cofactor">
    <cofactor evidence="2 21 24">
        <name>Zn(2+)</name>
        <dbReference type="ChEBI" id="CHEBI:29105"/>
    </cofactor>
</comment>
<feature type="binding site" evidence="23">
    <location>
        <position position="864"/>
    </location>
    <ligand>
        <name>methylcob(III)alamin</name>
        <dbReference type="ChEBI" id="CHEBI:28115"/>
    </ligand>
</feature>
<keyword evidence="17 21" id="KW-0170">Cobalt</keyword>
<feature type="domain" description="B12-binding" evidence="28">
    <location>
        <begin position="750"/>
        <end position="885"/>
    </location>
</feature>
<organism evidence="30 31">
    <name type="scientific">Chondromyces apiculatus DSM 436</name>
    <dbReference type="NCBI Taxonomy" id="1192034"/>
    <lineage>
        <taxon>Bacteria</taxon>
        <taxon>Pseudomonadati</taxon>
        <taxon>Myxococcota</taxon>
        <taxon>Polyangia</taxon>
        <taxon>Polyangiales</taxon>
        <taxon>Polyangiaceae</taxon>
        <taxon>Chondromyces</taxon>
    </lineage>
</organism>
<evidence type="ECO:0000313" key="30">
    <source>
        <dbReference type="EMBL" id="EYF08638.1"/>
    </source>
</evidence>
<dbReference type="Proteomes" id="UP000019678">
    <property type="component" value="Unassembled WGS sequence"/>
</dbReference>
<dbReference type="InterPro" id="IPR006158">
    <property type="entry name" value="Cobalamin-bd"/>
</dbReference>
<evidence type="ECO:0000256" key="9">
    <source>
        <dbReference type="ARBA" id="ARBA00022605"/>
    </source>
</evidence>
<evidence type="ECO:0000259" key="25">
    <source>
        <dbReference type="PROSITE" id="PS50970"/>
    </source>
</evidence>
<evidence type="ECO:0000256" key="8">
    <source>
        <dbReference type="ARBA" id="ARBA00022603"/>
    </source>
</evidence>
<comment type="caution">
    <text evidence="30">The sequence shown here is derived from an EMBL/GenBank/DDBJ whole genome shotgun (WGS) entry which is preliminary data.</text>
</comment>
<keyword evidence="10 21" id="KW-0846">Cobalamin</keyword>
<keyword evidence="12 21" id="KW-0949">S-adenosyl-L-methionine</keyword>
<evidence type="ECO:0000256" key="18">
    <source>
        <dbReference type="ARBA" id="ARBA00025552"/>
    </source>
</evidence>
<dbReference type="PROSITE" id="PS50974">
    <property type="entry name" value="ADOMET_ACTIVATION"/>
    <property type="match status" value="1"/>
</dbReference>
<keyword evidence="8 21" id="KW-0489">Methyltransferase</keyword>
<dbReference type="EMBL" id="ASRX01000002">
    <property type="protein sequence ID" value="EYF08638.1"/>
    <property type="molecule type" value="Genomic_DNA"/>
</dbReference>
<keyword evidence="31" id="KW-1185">Reference proteome</keyword>
<dbReference type="PROSITE" id="PS51337">
    <property type="entry name" value="B12_BINDING_NTER"/>
    <property type="match status" value="1"/>
</dbReference>
<dbReference type="SUPFAM" id="SSF82282">
    <property type="entry name" value="Homocysteine S-methyltransferase"/>
    <property type="match status" value="1"/>
</dbReference>
<evidence type="ECO:0000256" key="15">
    <source>
        <dbReference type="ARBA" id="ARBA00022833"/>
    </source>
</evidence>
<feature type="binding site" evidence="23">
    <location>
        <position position="696"/>
    </location>
    <ligand>
        <name>methylcob(III)alamin</name>
        <dbReference type="ChEBI" id="CHEBI:28115"/>
    </ligand>
</feature>
<dbReference type="Gene3D" id="1.10.288.10">
    <property type="entry name" value="Cobalamin-dependent Methionine Synthase, domain 2"/>
    <property type="match status" value="1"/>
</dbReference>
<comment type="catalytic activity">
    <reaction evidence="1 21">
        <text>(6S)-5-methyl-5,6,7,8-tetrahydrofolate + L-homocysteine = (6S)-5,6,7,8-tetrahydrofolate + L-methionine</text>
        <dbReference type="Rhea" id="RHEA:11172"/>
        <dbReference type="ChEBI" id="CHEBI:18608"/>
        <dbReference type="ChEBI" id="CHEBI:57453"/>
        <dbReference type="ChEBI" id="CHEBI:57844"/>
        <dbReference type="ChEBI" id="CHEBI:58199"/>
        <dbReference type="EC" id="2.1.1.13"/>
    </reaction>
</comment>
<evidence type="ECO:0000256" key="10">
    <source>
        <dbReference type="ARBA" id="ARBA00022628"/>
    </source>
</evidence>
<feature type="binding site" evidence="23">
    <location>
        <begin position="1194"/>
        <end position="1195"/>
    </location>
    <ligand>
        <name>S-adenosyl-L-methionine</name>
        <dbReference type="ChEBI" id="CHEBI:59789"/>
    </ligand>
</feature>
<dbReference type="InterPro" id="IPR033706">
    <property type="entry name" value="Met_synthase_B12-bd"/>
</dbReference>
<dbReference type="FunFam" id="3.20.20.20:FF:000002">
    <property type="entry name" value="Methionine synthase"/>
    <property type="match status" value="1"/>
</dbReference>
<feature type="binding site" evidence="22 24">
    <location>
        <position position="312"/>
    </location>
    <ligand>
        <name>Zn(2+)</name>
        <dbReference type="ChEBI" id="CHEBI:29105"/>
    </ligand>
</feature>
<reference evidence="30 31" key="1">
    <citation type="submission" date="2013-05" db="EMBL/GenBank/DDBJ databases">
        <title>Genome assembly of Chondromyces apiculatus DSM 436.</title>
        <authorList>
            <person name="Sharma G."/>
            <person name="Khatri I."/>
            <person name="Kaur C."/>
            <person name="Mayilraj S."/>
            <person name="Subramanian S."/>
        </authorList>
    </citation>
    <scope>NUCLEOTIDE SEQUENCE [LARGE SCALE GENOMIC DNA]</scope>
    <source>
        <strain evidence="30 31">DSM 436</strain>
    </source>
</reference>
<keyword evidence="11 21" id="KW-0808">Transferase</keyword>
<dbReference type="Gene3D" id="3.20.20.330">
    <property type="entry name" value="Homocysteine-binding-like domain"/>
    <property type="match status" value="1"/>
</dbReference>
<dbReference type="Pfam" id="PF02310">
    <property type="entry name" value="B12-binding"/>
    <property type="match status" value="1"/>
</dbReference>
<evidence type="ECO:0000256" key="21">
    <source>
        <dbReference type="PIRNR" id="PIRNR000381"/>
    </source>
</evidence>
<evidence type="ECO:0000256" key="20">
    <source>
        <dbReference type="NCBIfam" id="TIGR02082"/>
    </source>
</evidence>
<dbReference type="SUPFAM" id="SSF51717">
    <property type="entry name" value="Dihydropteroate synthetase-like"/>
    <property type="match status" value="1"/>
</dbReference>
<dbReference type="AlphaFoldDB" id="A0A017TH95"/>
<evidence type="ECO:0000256" key="17">
    <source>
        <dbReference type="ARBA" id="ARBA00023285"/>
    </source>
</evidence>
<feature type="binding site" evidence="23">
    <location>
        <position position="808"/>
    </location>
    <ligand>
        <name>methylcob(III)alamin</name>
        <dbReference type="ChEBI" id="CHEBI:28115"/>
    </ligand>
</feature>
<dbReference type="Gene3D" id="1.10.1240.10">
    <property type="entry name" value="Methionine synthase domain"/>
    <property type="match status" value="1"/>
</dbReference>
<evidence type="ECO:0000256" key="6">
    <source>
        <dbReference type="ARBA" id="ARBA00012032"/>
    </source>
</evidence>
<dbReference type="OrthoDB" id="9803687at2"/>
<evidence type="ECO:0000313" key="31">
    <source>
        <dbReference type="Proteomes" id="UP000019678"/>
    </source>
</evidence>
<dbReference type="SUPFAM" id="SSF56507">
    <property type="entry name" value="Methionine synthase activation domain-like"/>
    <property type="match status" value="1"/>
</dbReference>
<comment type="function">
    <text evidence="18 21">Catalyzes the transfer of a methyl group from methyl-cobalamin to homocysteine, yielding enzyme-bound cob(I)alamin and methionine. Subsequently, remethylates the cofactor using methyltetrahydrofolate.</text>
</comment>
<comment type="similarity">
    <text evidence="5">Belongs to the vitamin-B12 dependent methionine synthase family.</text>
</comment>
<evidence type="ECO:0000259" key="27">
    <source>
        <dbReference type="PROSITE" id="PS50974"/>
    </source>
</evidence>
<keyword evidence="16 21" id="KW-0486">Methionine biosynthesis</keyword>
<dbReference type="PROSITE" id="PS50970">
    <property type="entry name" value="HCY"/>
    <property type="match status" value="1"/>
</dbReference>
<feature type="domain" description="Hcy-binding" evidence="25">
    <location>
        <begin position="7"/>
        <end position="327"/>
    </location>
</feature>
<feature type="binding site" description="axial binding residue" evidence="22">
    <location>
        <position position="763"/>
    </location>
    <ligand>
        <name>methylcob(III)alamin</name>
        <dbReference type="ChEBI" id="CHEBI:28115"/>
    </ligand>
    <ligandPart>
        <name>Co</name>
        <dbReference type="ChEBI" id="CHEBI:27638"/>
    </ligandPart>
</feature>
<dbReference type="Pfam" id="PF02965">
    <property type="entry name" value="Met_synt_B12"/>
    <property type="match status" value="1"/>
</dbReference>
<sequence>MNNTGRTAILNQLLADRVLILDGAMGTMLQRYKLDEADYRGERFRSHAHDLRGNSDLLSLTRPEVVRAIHDEYLGAGADIIETNTFTATAVAQADYRLESLARELNVRSAEIARAAAEAWSSRTPDKPRFVAGSIGPMNRSLSISPDVNNPALRSVTFDEVREAYADQVRGLMEGGVDIVLVETIFDTLNSKAALVAVEEVFAEQGRRLPVIISVTITDQSGRTLSGQTIEAFWASVEHARPFAVGLNCALGAAQIRPYLVDLAKAAPVPLSCYPNAGLPNAFGEYDEEPSTTAALLREFGEAGLLNVVGGCCGTTPDHIRAIVNAVADVAPRPVPKPTGQIRDTRYSGLELLTLTPESNFSMIGERTNVTGSARFMELIKKEDYTAALAVALDQVRGGANILDVNMDEGMLDSEKAMTTFLNLIATEPEIARIPVMIDSSKWTVLEAGLKCVQGKGIVNSISLKEGPEDFLRKARVVRRYGAGVVVMAFDETGQAETVERKVSICQRAYKLLTEEADFPPEDIIFDPNVLAIATGIEEHNEFAKNFIEATRLIKQTCPGVRISGGISNLSFSFRGNNVVREAMHSAFLFHAIRAGLDMGIVNAGQLAVYEDVPKDLLERVEDVIFNRRPDATERLVEFAEQVKGKGKKREIDLTWREGTVEERLSHALVQGMVDFIEIDTEEARLKYGRPILVIEGPLMDGMKVVGELFGAGKMFLPQVVKSARAMKRAVAHLMPFMEAEKQAGAASTQGKVLLATVKGDVHDIGKNIVGVVLGCNNYEVLDLGVMVPGDKILQTALDQKVDIIGLSGLITPSLDEMVSVAQEMTRRGITLPLLIGGATTSRQHTAVKIAPAYNGITVHVLDASRAVGVVSALRDPDKRVTYDASNREEQGRLRDLFAQKRVRPVISLAQAEASKTSITWRAEDVPTPSFTGRREIEVPIAELVPYIDWTFFFTAWELRGVFPAILQHPEYGPPARDLYTNAQAMLRQIIDGKQLTARGVYGFWPASGDGRDIVLYEDEARTRELFRFNMLRQQQQKVGAETGKPFACLSDFVAPRETGLRDHVGAFAVTAGLGLDALVKRYEAEHDDFQAIIAKALADRLAEAFAEMLHQRARNEWGYGADERLTNDELIEEKYRGIRPAFGYPACPDHTEKRKLFGLLDANAVGITLTENYAMLPAASVSGIYLAHPQARYFNVGRLAEDQITEYAARKGMSVAEVERWLNPNLGYEPKATPATPPAVAPAQLVSDVA</sequence>
<dbReference type="SUPFAM" id="SSF52242">
    <property type="entry name" value="Cobalamin (vitamin B12)-binding domain"/>
    <property type="match status" value="1"/>
</dbReference>
<dbReference type="GO" id="GO:0050667">
    <property type="term" value="P:homocysteine metabolic process"/>
    <property type="evidence" value="ECO:0007669"/>
    <property type="project" value="TreeGrafter"/>
</dbReference>
<dbReference type="FunFam" id="3.20.20.330:FF:000001">
    <property type="entry name" value="Methionine synthase"/>
    <property type="match status" value="1"/>
</dbReference>
<dbReference type="GO" id="GO:0031419">
    <property type="term" value="F:cobalamin binding"/>
    <property type="evidence" value="ECO:0007669"/>
    <property type="project" value="UniProtKB-UniRule"/>
</dbReference>
<gene>
    <name evidence="30" type="ORF">CAP_2498</name>
</gene>
<dbReference type="STRING" id="1192034.CAP_2498"/>
<keyword evidence="13 21" id="KW-0479">Metal-binding</keyword>
<feature type="binding site" evidence="22 24">
    <location>
        <position position="249"/>
    </location>
    <ligand>
        <name>Zn(2+)</name>
        <dbReference type="ChEBI" id="CHEBI:29105"/>
    </ligand>
</feature>
<dbReference type="CDD" id="cd00740">
    <property type="entry name" value="MeTr"/>
    <property type="match status" value="1"/>
</dbReference>
<name>A0A017TH95_9BACT</name>
<dbReference type="InterPro" id="IPR011005">
    <property type="entry name" value="Dihydropteroate_synth-like_sf"/>
</dbReference>
<evidence type="ECO:0000256" key="16">
    <source>
        <dbReference type="ARBA" id="ARBA00023167"/>
    </source>
</evidence>
<evidence type="ECO:0000256" key="5">
    <source>
        <dbReference type="ARBA" id="ARBA00010398"/>
    </source>
</evidence>
<comment type="pathway">
    <text evidence="4 21">Amino-acid biosynthesis; L-methionine biosynthesis via de novo pathway; L-methionine from L-homocysteine (MetH route): step 1/1.</text>
</comment>
<comment type="domain">
    <text evidence="21">Modular enzyme with four functionally distinct domains. The isolated Hcy-binding domain catalyzes methyl transfer from free methylcobalamin to homocysteine. The Hcy-binding domain in association with the pterin-binding domain catalyzes the methylation of cob(I)alamin by methyltetrahydrofolate and the methylation of homocysteine. The B12-binding domain binds the cofactor. The AdoMet activation domain binds S-adenosyl-L-methionine. Under aerobic conditions cob(I)alamin can be converted to inactive cob(II)alamin. Reductive methylation by S-adenosyl-L-methionine and flavodoxin regenerates methylcobalamin.</text>
</comment>
<dbReference type="InterPro" id="IPR004223">
    <property type="entry name" value="VitB12-dep_Met_synth_activ_dom"/>
</dbReference>
<protein>
    <recommendedName>
        <fullName evidence="7 20">Methionine synthase</fullName>
        <ecNumber evidence="6 20">2.1.1.13</ecNumber>
    </recommendedName>
    <alternativeName>
        <fullName evidence="19 21">5-methyltetrahydrofolate--homocysteine methyltransferase</fullName>
    </alternativeName>
</protein>
<dbReference type="GO" id="GO:0005829">
    <property type="term" value="C:cytosol"/>
    <property type="evidence" value="ECO:0007669"/>
    <property type="project" value="TreeGrafter"/>
</dbReference>
<evidence type="ECO:0000256" key="24">
    <source>
        <dbReference type="PROSITE-ProRule" id="PRU00333"/>
    </source>
</evidence>
<dbReference type="NCBIfam" id="TIGR02082">
    <property type="entry name" value="metH"/>
    <property type="match status" value="1"/>
</dbReference>
<dbReference type="PIRSF" id="PIRSF000381">
    <property type="entry name" value="MetH"/>
    <property type="match status" value="1"/>
</dbReference>
<evidence type="ECO:0000256" key="3">
    <source>
        <dbReference type="ARBA" id="ARBA00001956"/>
    </source>
</evidence>
<evidence type="ECO:0000256" key="13">
    <source>
        <dbReference type="ARBA" id="ARBA00022723"/>
    </source>
</evidence>
<dbReference type="InterPro" id="IPR000489">
    <property type="entry name" value="Pterin-binding_dom"/>
</dbReference>
<dbReference type="PROSITE" id="PS51332">
    <property type="entry name" value="B12_BINDING"/>
    <property type="match status" value="1"/>
</dbReference>
<evidence type="ECO:0000256" key="1">
    <source>
        <dbReference type="ARBA" id="ARBA00001700"/>
    </source>
</evidence>
<feature type="domain" description="Pterin-binding" evidence="26">
    <location>
        <begin position="361"/>
        <end position="622"/>
    </location>
</feature>
<evidence type="ECO:0000256" key="14">
    <source>
        <dbReference type="ARBA" id="ARBA00022737"/>
    </source>
</evidence>
<dbReference type="Gene3D" id="3.10.196.10">
    <property type="entry name" value="Vitamin B12-dependent methionine synthase, activation domain"/>
    <property type="match status" value="1"/>
</dbReference>
<feature type="binding site" evidence="23">
    <location>
        <position position="949"/>
    </location>
    <ligand>
        <name>S-adenosyl-L-methionine</name>
        <dbReference type="ChEBI" id="CHEBI:59789"/>
    </ligand>
</feature>
<dbReference type="InterPro" id="IPR036594">
    <property type="entry name" value="Meth_synthase_dom"/>
</dbReference>
<dbReference type="GO" id="GO:0032259">
    <property type="term" value="P:methylation"/>
    <property type="evidence" value="ECO:0007669"/>
    <property type="project" value="UniProtKB-KW"/>
</dbReference>
<proteinExistence type="inferred from homology"/>
<dbReference type="Pfam" id="PF02607">
    <property type="entry name" value="B12-binding_2"/>
    <property type="match status" value="1"/>
</dbReference>
<dbReference type="Gene3D" id="3.40.50.280">
    <property type="entry name" value="Cobalamin-binding domain"/>
    <property type="match status" value="1"/>
</dbReference>
<feature type="domain" description="AdoMet activation" evidence="27">
    <location>
        <begin position="900"/>
        <end position="1232"/>
    </location>
</feature>
<dbReference type="CDD" id="cd02069">
    <property type="entry name" value="methionine_synthase_B12_BD"/>
    <property type="match status" value="1"/>
</dbReference>
<accession>A0A017TH95</accession>
<dbReference type="PROSITE" id="PS50972">
    <property type="entry name" value="PTERIN_BINDING"/>
    <property type="match status" value="1"/>
</dbReference>
<evidence type="ECO:0000256" key="22">
    <source>
        <dbReference type="PIRSR" id="PIRSR000381-1"/>
    </source>
</evidence>
<dbReference type="PANTHER" id="PTHR45833">
    <property type="entry name" value="METHIONINE SYNTHASE"/>
    <property type="match status" value="1"/>
</dbReference>
<dbReference type="UniPathway" id="UPA00051">
    <property type="reaction ID" value="UER00081"/>
</dbReference>
<evidence type="ECO:0000259" key="29">
    <source>
        <dbReference type="PROSITE" id="PS51337"/>
    </source>
</evidence>
<dbReference type="Pfam" id="PF02574">
    <property type="entry name" value="S-methyl_trans"/>
    <property type="match status" value="1"/>
</dbReference>
<dbReference type="InterPro" id="IPR036724">
    <property type="entry name" value="Cobalamin-bd_sf"/>
</dbReference>
<dbReference type="eggNOG" id="COG1410">
    <property type="taxonomic scope" value="Bacteria"/>
</dbReference>
<dbReference type="Gene3D" id="3.20.20.20">
    <property type="entry name" value="Dihydropteroate synthase-like"/>
    <property type="match status" value="1"/>
</dbReference>
<dbReference type="RefSeq" id="WP_044234774.1">
    <property type="nucleotide sequence ID" value="NZ_ASRX01000002.1"/>
</dbReference>
<dbReference type="SMART" id="SM01018">
    <property type="entry name" value="B12-binding_2"/>
    <property type="match status" value="1"/>
</dbReference>
<dbReference type="SUPFAM" id="SSF47644">
    <property type="entry name" value="Methionine synthase domain"/>
    <property type="match status" value="1"/>
</dbReference>
<feature type="binding site" evidence="23">
    <location>
        <position position="1140"/>
    </location>
    <ligand>
        <name>S-adenosyl-L-methionine</name>
        <dbReference type="ChEBI" id="CHEBI:59789"/>
    </ligand>
</feature>
<evidence type="ECO:0000259" key="26">
    <source>
        <dbReference type="PROSITE" id="PS50972"/>
    </source>
</evidence>